<dbReference type="InterPro" id="IPR001584">
    <property type="entry name" value="Integrase_cat-core"/>
</dbReference>
<evidence type="ECO:0000256" key="2">
    <source>
        <dbReference type="ARBA" id="ARBA00022695"/>
    </source>
</evidence>
<gene>
    <name evidence="15" type="ORF">TSOC_011491</name>
</gene>
<evidence type="ECO:0000256" key="9">
    <source>
        <dbReference type="ARBA" id="ARBA00022918"/>
    </source>
</evidence>
<dbReference type="Pfam" id="PF00665">
    <property type="entry name" value="rve"/>
    <property type="match status" value="1"/>
</dbReference>
<dbReference type="InterPro" id="IPR043502">
    <property type="entry name" value="DNA/RNA_pol_sf"/>
</dbReference>
<dbReference type="InterPro" id="IPR013083">
    <property type="entry name" value="Znf_RING/FYVE/PHD"/>
</dbReference>
<dbReference type="GO" id="GO:0003964">
    <property type="term" value="F:RNA-directed DNA polymerase activity"/>
    <property type="evidence" value="ECO:0007669"/>
    <property type="project" value="UniProtKB-KW"/>
</dbReference>
<evidence type="ECO:0000256" key="4">
    <source>
        <dbReference type="ARBA" id="ARBA00022723"/>
    </source>
</evidence>
<evidence type="ECO:0000256" key="1">
    <source>
        <dbReference type="ARBA" id="ARBA00022679"/>
    </source>
</evidence>
<keyword evidence="8" id="KW-0862">Zinc</keyword>
<dbReference type="InterPro" id="IPR001965">
    <property type="entry name" value="Znf_PHD"/>
</dbReference>
<evidence type="ECO:0000256" key="10">
    <source>
        <dbReference type="PROSITE-ProRule" id="PRU00146"/>
    </source>
</evidence>
<dbReference type="Pfam" id="PF17917">
    <property type="entry name" value="RT_RNaseH"/>
    <property type="match status" value="1"/>
</dbReference>
<evidence type="ECO:0000259" key="14">
    <source>
        <dbReference type="PROSITE" id="PS50994"/>
    </source>
</evidence>
<feature type="chain" id="PRO_5014357549" evidence="12">
    <location>
        <begin position="34"/>
        <end position="1859"/>
    </location>
</feature>
<dbReference type="EMBL" id="PGGS01000640">
    <property type="protein sequence ID" value="PNH02523.1"/>
    <property type="molecule type" value="Genomic_DNA"/>
</dbReference>
<feature type="domain" description="Integrase catalytic" evidence="14">
    <location>
        <begin position="1324"/>
        <end position="1488"/>
    </location>
</feature>
<dbReference type="GO" id="GO:0015074">
    <property type="term" value="P:DNA integration"/>
    <property type="evidence" value="ECO:0007669"/>
    <property type="project" value="InterPro"/>
</dbReference>
<dbReference type="InterPro" id="IPR000477">
    <property type="entry name" value="RT_dom"/>
</dbReference>
<evidence type="ECO:0000256" key="3">
    <source>
        <dbReference type="ARBA" id="ARBA00022722"/>
    </source>
</evidence>
<keyword evidence="7" id="KW-0378">Hydrolase</keyword>
<keyword evidence="16" id="KW-1185">Reference proteome</keyword>
<dbReference type="CDD" id="cd01647">
    <property type="entry name" value="RT_LTR"/>
    <property type="match status" value="1"/>
</dbReference>
<feature type="compositionally biased region" description="Polar residues" evidence="11">
    <location>
        <begin position="108"/>
        <end position="125"/>
    </location>
</feature>
<reference evidence="15 16" key="1">
    <citation type="journal article" date="2017" name="Mol. Biol. Evol.">
        <title>The 4-celled Tetrabaena socialis nuclear genome reveals the essential components for genetic control of cell number at the origin of multicellularity in the volvocine lineage.</title>
        <authorList>
            <person name="Featherston J."/>
            <person name="Arakaki Y."/>
            <person name="Hanschen E.R."/>
            <person name="Ferris P.J."/>
            <person name="Michod R.E."/>
            <person name="Olson B.J.S.C."/>
            <person name="Nozaki H."/>
            <person name="Durand P.M."/>
        </authorList>
    </citation>
    <scope>NUCLEOTIDE SEQUENCE [LARGE SCALE GENOMIC DNA]</scope>
    <source>
        <strain evidence="15 16">NIES-571</strain>
    </source>
</reference>
<evidence type="ECO:0000256" key="7">
    <source>
        <dbReference type="ARBA" id="ARBA00022801"/>
    </source>
</evidence>
<evidence type="ECO:0000256" key="11">
    <source>
        <dbReference type="SAM" id="MobiDB-lite"/>
    </source>
</evidence>
<dbReference type="Pfam" id="PF17921">
    <property type="entry name" value="Integrase_H2C2"/>
    <property type="match status" value="1"/>
</dbReference>
<proteinExistence type="predicted"/>
<evidence type="ECO:0000256" key="8">
    <source>
        <dbReference type="ARBA" id="ARBA00022833"/>
    </source>
</evidence>
<comment type="caution">
    <text evidence="15">The sequence shown here is derived from an EMBL/GenBank/DDBJ whole genome shotgun (WGS) entry which is preliminary data.</text>
</comment>
<dbReference type="SUPFAM" id="SSF56672">
    <property type="entry name" value="DNA/RNA polymerases"/>
    <property type="match status" value="1"/>
</dbReference>
<dbReference type="PROSITE" id="PS50016">
    <property type="entry name" value="ZF_PHD_2"/>
    <property type="match status" value="1"/>
</dbReference>
<feature type="region of interest" description="Disordered" evidence="11">
    <location>
        <begin position="102"/>
        <end position="130"/>
    </location>
</feature>
<keyword evidence="4" id="KW-0479">Metal-binding</keyword>
<dbReference type="Gene3D" id="3.30.420.10">
    <property type="entry name" value="Ribonuclease H-like superfamily/Ribonuclease H"/>
    <property type="match status" value="1"/>
</dbReference>
<dbReference type="SUPFAM" id="SSF57903">
    <property type="entry name" value="FYVE/PHD zinc finger"/>
    <property type="match status" value="1"/>
</dbReference>
<dbReference type="Gene3D" id="1.10.340.70">
    <property type="match status" value="1"/>
</dbReference>
<dbReference type="Gene3D" id="3.10.10.10">
    <property type="entry name" value="HIV Type 1 Reverse Transcriptase, subunit A, domain 1"/>
    <property type="match status" value="1"/>
</dbReference>
<feature type="compositionally biased region" description="Polar residues" evidence="11">
    <location>
        <begin position="181"/>
        <end position="192"/>
    </location>
</feature>
<feature type="region of interest" description="Disordered" evidence="11">
    <location>
        <begin position="181"/>
        <end position="202"/>
    </location>
</feature>
<dbReference type="InterPro" id="IPR043128">
    <property type="entry name" value="Rev_trsase/Diguanyl_cyclase"/>
</dbReference>
<dbReference type="CDD" id="cd15543">
    <property type="entry name" value="PHD_RSF1"/>
    <property type="match status" value="1"/>
</dbReference>
<evidence type="ECO:0000259" key="13">
    <source>
        <dbReference type="PROSITE" id="PS50016"/>
    </source>
</evidence>
<evidence type="ECO:0000313" key="15">
    <source>
        <dbReference type="EMBL" id="PNH02523.1"/>
    </source>
</evidence>
<keyword evidence="9" id="KW-0695">RNA-directed DNA polymerase</keyword>
<keyword evidence="3" id="KW-0540">Nuclease</keyword>
<evidence type="ECO:0000256" key="12">
    <source>
        <dbReference type="SAM" id="SignalP"/>
    </source>
</evidence>
<dbReference type="InterPro" id="IPR041373">
    <property type="entry name" value="RT_RNaseH"/>
</dbReference>
<dbReference type="InterPro" id="IPR012337">
    <property type="entry name" value="RNaseH-like_sf"/>
</dbReference>
<dbReference type="PANTHER" id="PTHR37984:SF5">
    <property type="entry name" value="PROTEIN NYNRIN-LIKE"/>
    <property type="match status" value="1"/>
</dbReference>
<dbReference type="GO" id="GO:0003676">
    <property type="term" value="F:nucleic acid binding"/>
    <property type="evidence" value="ECO:0007669"/>
    <property type="project" value="InterPro"/>
</dbReference>
<evidence type="ECO:0000256" key="5">
    <source>
        <dbReference type="ARBA" id="ARBA00022759"/>
    </source>
</evidence>
<evidence type="ECO:0000313" key="16">
    <source>
        <dbReference type="Proteomes" id="UP000236333"/>
    </source>
</evidence>
<feature type="domain" description="PHD-type" evidence="13">
    <location>
        <begin position="1637"/>
        <end position="1687"/>
    </location>
</feature>
<evidence type="ECO:0000256" key="6">
    <source>
        <dbReference type="ARBA" id="ARBA00022771"/>
    </source>
</evidence>
<accession>A0A2J7ZQH6</accession>
<dbReference type="InterPro" id="IPR019786">
    <property type="entry name" value="Zinc_finger_PHD-type_CS"/>
</dbReference>
<dbReference type="CDD" id="cd09274">
    <property type="entry name" value="RNase_HI_RT_Ty3"/>
    <property type="match status" value="1"/>
</dbReference>
<keyword evidence="12" id="KW-0732">Signal</keyword>
<dbReference type="InterPro" id="IPR011011">
    <property type="entry name" value="Znf_FYVE_PHD"/>
</dbReference>
<dbReference type="GO" id="GO:0008270">
    <property type="term" value="F:zinc ion binding"/>
    <property type="evidence" value="ECO:0007669"/>
    <property type="project" value="UniProtKB-KW"/>
</dbReference>
<feature type="compositionally biased region" description="Basic and acidic residues" evidence="11">
    <location>
        <begin position="1790"/>
        <end position="1803"/>
    </location>
</feature>
<dbReference type="GO" id="GO:0004519">
    <property type="term" value="F:endonuclease activity"/>
    <property type="evidence" value="ECO:0007669"/>
    <property type="project" value="UniProtKB-KW"/>
</dbReference>
<dbReference type="PROSITE" id="PS01359">
    <property type="entry name" value="ZF_PHD_1"/>
    <property type="match status" value="1"/>
</dbReference>
<dbReference type="PROSITE" id="PS50994">
    <property type="entry name" value="INTEGRASE"/>
    <property type="match status" value="1"/>
</dbReference>
<feature type="region of interest" description="Disordered" evidence="11">
    <location>
        <begin position="1776"/>
        <end position="1805"/>
    </location>
</feature>
<organism evidence="15 16">
    <name type="scientific">Tetrabaena socialis</name>
    <dbReference type="NCBI Taxonomy" id="47790"/>
    <lineage>
        <taxon>Eukaryota</taxon>
        <taxon>Viridiplantae</taxon>
        <taxon>Chlorophyta</taxon>
        <taxon>core chlorophytes</taxon>
        <taxon>Chlorophyceae</taxon>
        <taxon>CS clade</taxon>
        <taxon>Chlamydomonadales</taxon>
        <taxon>Tetrabaenaceae</taxon>
        <taxon>Tetrabaena</taxon>
    </lineage>
</organism>
<dbReference type="SUPFAM" id="SSF53098">
    <property type="entry name" value="Ribonuclease H-like"/>
    <property type="match status" value="1"/>
</dbReference>
<dbReference type="Gene3D" id="3.30.40.10">
    <property type="entry name" value="Zinc/RING finger domain, C3HC4 (zinc finger)"/>
    <property type="match status" value="1"/>
</dbReference>
<keyword evidence="1" id="KW-0808">Transferase</keyword>
<dbReference type="SMART" id="SM00249">
    <property type="entry name" value="PHD"/>
    <property type="match status" value="1"/>
</dbReference>
<dbReference type="InterPro" id="IPR019787">
    <property type="entry name" value="Znf_PHD-finger"/>
</dbReference>
<sequence>MRQPKNRQSSQRTGSSSWLKGLTLLLLCLAVHALPYNDLGQRAPPAPPAHNRQLEHLHRLEDLGILPRTPQPAALDTLAYSSNAQPEPAARVPILADAQPKPVARPTNLANAQSKPAAQAPNLSDAQPKPDAVLLSNASARPKPVASMPKPDPAPATSAAVRLTPATRLPGEAERVTLATGLNSSPDCTSPEGQRAPPAATHFAKDPSYGYTWCERPDLELELRSRFRELLRDNEGLFARSLKELGCYSGELGPATIDLMHDNPIYESARRHSDLERGIMEAKCIELRDAGIIKPSTSAHYALNHTMPAKKDAEGNWTDSRFCCDARPLNAATRPDMYRPPLPEELFDKVGTATWLSKCDCRAAFNQIPMRAEDQEKTSFHWNGSLWQYTRNLYGLRNATACFQRVMDHHIRKAGLQDCCVVFVDDLLVFSHTAEQHYADLSRVLDMLRDINIKLHPDKTVLVASEVEFLGHLVSARGLRPMEAKVAAIQAIRAPSSLTELLSLLGLMNYYRGYLPRYSDLTAPLTLLTKKSVVWNRSTWLPEHQAALDVLKLEFSREGLCLRRLDPSRPIILHTDFSAVGVSGVLGQQDDNGSEYMCACVSRSLNVRERNYISYKGEMLAAGWAMKTLRPYLHGRQFTLVTDHAPLLWLMENRDLTGQYARWALIMQEYNFDVAHRPGALHFNADVLSRSPVPSAWDGTGARLDEDTDPTPPGPRLVAYPGLATHVTHVGDPRALATLLSARRFDLLAATLVTTRGGALPSDAELLAGGNGFATDAVDAPHDNDNTASADAAAQRRCHALGAVRDLSRALRGLHTAPPRRQTYVAQDANAPVTTISLNTSLVSQHFYDKASSEGLVVLELLGGHASGLEACLRAGWSVRTYIASGMDSTLAPVIQARVNHLRAMYPQQLLARATAHPVSTLDVRGMAANGLSLAVPTPALKQLLCATSWAACNAYSPIFSLRTSSIRPWAMTPVSAATFNMTKRARDPYIMRPLTRGPTSVLPRTFTVFCPITARPLADAIPLRQLPVAGPPPPPPYFTSTIPGQPIGAFPPGPLAHYVLPLRAGGTPALDCNEVEAVLGLCLNSSFSKAPEDARRAALSLGIAVEPAAVIFTYAHALQRAFITPHHMATLHPVAVPDPGLTLGGGYSHRLSRCRKRREPSSLPALCPALSLLHDASPYGCTMHIALVTEIMDGGTGGPDDVWLDVNTLSYIRSMCAPDGLPRLEVRRITRRAAGYSQGVGGAGISRIMANGSLRAVPPPAERRQLIESAHARNGHFGSRRTCAILQLAFWWHGMARDVAAVVSECKVCDRANTSGNVRPEALNPLPVLGPFYRWGVDLAGPLPPTARGHRYVMIAIEHFSKHIELVPLLDKTAACVAQAFLQHVLARFSAPAEVLTDQGTEFQGEFGDLLRECFIDHRTTSAGHPQSDGAAERVVQLVKRGLRKYCHERQAPNCWDQDLPWLALGYRCSPQASTLLSPYRLLYGVDPVVPPGVRARWAHPLDLAMPDRDALWALLEQRGQDMRADMLSAGGNLAIAQHRDKQRYAQLRSGSYAPRVARFEPGDYVYVLQRNRLNTLQLPTLEQVLRVVSITAEGVATLVGRCGGQRKEHVSNLAICHLPNLDPQVDPHVAIPDADLACERCGFPDQEDKMLLCDGCGAGWHLYCLQPPLTSVPKGTWVCPTCLEAGVTVTEVAARALRERTPAGGAKFRPACKSPACLNATPPLLLLLPLCRITATTADASPAAAQGSYRRPLALSADQLALRPARHPVLAAAPLDLRGQKRGRRARERLEQPPDRVHGELPGRACTASALADATKAGRAATRSAATTTTTAAATAAATTAATAAVQLASAAQLSTW</sequence>
<dbReference type="Gene3D" id="3.30.70.270">
    <property type="match status" value="2"/>
</dbReference>
<dbReference type="InterPro" id="IPR041588">
    <property type="entry name" value="Integrase_H2C2"/>
</dbReference>
<dbReference type="Pfam" id="PF00628">
    <property type="entry name" value="PHD"/>
    <property type="match status" value="1"/>
</dbReference>
<dbReference type="InterPro" id="IPR036397">
    <property type="entry name" value="RNaseH_sf"/>
</dbReference>
<dbReference type="GO" id="GO:0016787">
    <property type="term" value="F:hydrolase activity"/>
    <property type="evidence" value="ECO:0007669"/>
    <property type="project" value="UniProtKB-KW"/>
</dbReference>
<keyword evidence="6 10" id="KW-0863">Zinc-finger</keyword>
<keyword evidence="2" id="KW-0548">Nucleotidyltransferase</keyword>
<protein>
    <submittedName>
        <fullName evidence="15">Retrovirus-related Pol polyprotein from transposon</fullName>
    </submittedName>
</protein>
<dbReference type="Pfam" id="PF00078">
    <property type="entry name" value="RVT_1"/>
    <property type="match status" value="1"/>
</dbReference>
<name>A0A2J7ZQH6_9CHLO</name>
<dbReference type="OrthoDB" id="2016337at2759"/>
<dbReference type="PANTHER" id="PTHR37984">
    <property type="entry name" value="PROTEIN CBG26694"/>
    <property type="match status" value="1"/>
</dbReference>
<dbReference type="InterPro" id="IPR050951">
    <property type="entry name" value="Retrovirus_Pol_polyprotein"/>
</dbReference>
<keyword evidence="5" id="KW-0255">Endonuclease</keyword>
<dbReference type="Proteomes" id="UP000236333">
    <property type="component" value="Unassembled WGS sequence"/>
</dbReference>
<feature type="signal peptide" evidence="12">
    <location>
        <begin position="1"/>
        <end position="33"/>
    </location>
</feature>